<comment type="caution">
    <text evidence="2">The sequence shown here is derived from an EMBL/GenBank/DDBJ whole genome shotgun (WGS) entry which is preliminary data.</text>
</comment>
<dbReference type="Gene3D" id="3.30.1490.20">
    <property type="entry name" value="ATP-grasp fold, A domain"/>
    <property type="match status" value="1"/>
</dbReference>
<dbReference type="InterPro" id="IPR013651">
    <property type="entry name" value="ATP-grasp_RimK-type"/>
</dbReference>
<dbReference type="PANTHER" id="PTHR21621">
    <property type="entry name" value="RIBOSOMAL PROTEIN S6 MODIFICATION PROTEIN"/>
    <property type="match status" value="1"/>
</dbReference>
<dbReference type="AlphaFoldDB" id="A0A847D151"/>
<organism evidence="2 3">
    <name type="scientific">Candidatus Dojkabacteria bacterium</name>
    <dbReference type="NCBI Taxonomy" id="2099670"/>
    <lineage>
        <taxon>Bacteria</taxon>
        <taxon>Candidatus Dojkabacteria</taxon>
    </lineage>
</organism>
<evidence type="ECO:0000313" key="2">
    <source>
        <dbReference type="EMBL" id="NLD25371.1"/>
    </source>
</evidence>
<feature type="domain" description="ATP-grasp fold RimK-type" evidence="1">
    <location>
        <begin position="99"/>
        <end position="226"/>
    </location>
</feature>
<protein>
    <recommendedName>
        <fullName evidence="1">ATP-grasp fold RimK-type domain-containing protein</fullName>
    </recommendedName>
</protein>
<feature type="non-terminal residue" evidence="2">
    <location>
        <position position="230"/>
    </location>
</feature>
<dbReference type="Proteomes" id="UP000545876">
    <property type="component" value="Unassembled WGS sequence"/>
</dbReference>
<dbReference type="GO" id="GO:0005737">
    <property type="term" value="C:cytoplasm"/>
    <property type="evidence" value="ECO:0007669"/>
    <property type="project" value="TreeGrafter"/>
</dbReference>
<dbReference type="GO" id="GO:0018169">
    <property type="term" value="F:ribosomal S6-glutamic acid ligase activity"/>
    <property type="evidence" value="ECO:0007669"/>
    <property type="project" value="TreeGrafter"/>
</dbReference>
<dbReference type="InterPro" id="IPR013815">
    <property type="entry name" value="ATP_grasp_subdomain_1"/>
</dbReference>
<dbReference type="EMBL" id="JAAZBX010000005">
    <property type="protein sequence ID" value="NLD25371.1"/>
    <property type="molecule type" value="Genomic_DNA"/>
</dbReference>
<reference evidence="2 3" key="1">
    <citation type="journal article" date="2020" name="Biotechnol. Biofuels">
        <title>New insights from the biogas microbiome by comprehensive genome-resolved metagenomics of nearly 1600 species originating from multiple anaerobic digesters.</title>
        <authorList>
            <person name="Campanaro S."/>
            <person name="Treu L."/>
            <person name="Rodriguez-R L.M."/>
            <person name="Kovalovszki A."/>
            <person name="Ziels R.M."/>
            <person name="Maus I."/>
            <person name="Zhu X."/>
            <person name="Kougias P.G."/>
            <person name="Basile A."/>
            <person name="Luo G."/>
            <person name="Schluter A."/>
            <person name="Konstantinidis K.T."/>
            <person name="Angelidaki I."/>
        </authorList>
    </citation>
    <scope>NUCLEOTIDE SEQUENCE [LARGE SCALE GENOMIC DNA]</scope>
    <source>
        <strain evidence="2">AS06rmzACSIP_65</strain>
    </source>
</reference>
<gene>
    <name evidence="2" type="ORF">GX656_01885</name>
</gene>
<evidence type="ECO:0000259" key="1">
    <source>
        <dbReference type="Pfam" id="PF08443"/>
    </source>
</evidence>
<proteinExistence type="predicted"/>
<dbReference type="Pfam" id="PF08443">
    <property type="entry name" value="RimK"/>
    <property type="match status" value="1"/>
</dbReference>
<evidence type="ECO:0000313" key="3">
    <source>
        <dbReference type="Proteomes" id="UP000545876"/>
    </source>
</evidence>
<dbReference type="PANTHER" id="PTHR21621:SF0">
    <property type="entry name" value="BETA-CITRYLGLUTAMATE SYNTHASE B-RELATED"/>
    <property type="match status" value="1"/>
</dbReference>
<dbReference type="GO" id="GO:0005524">
    <property type="term" value="F:ATP binding"/>
    <property type="evidence" value="ECO:0007669"/>
    <property type="project" value="InterPro"/>
</dbReference>
<dbReference type="SUPFAM" id="SSF56059">
    <property type="entry name" value="Glutathione synthetase ATP-binding domain-like"/>
    <property type="match status" value="1"/>
</dbReference>
<dbReference type="GO" id="GO:0009432">
    <property type="term" value="P:SOS response"/>
    <property type="evidence" value="ECO:0007669"/>
    <property type="project" value="TreeGrafter"/>
</dbReference>
<name>A0A847D151_9BACT</name>
<sequence>MVRYSVLAVGINSTKKEKAKIQKELKLDNINLDVASIKEILFRLEEGKITALIAGKNPNKYNYILIQSGWSTTHMAYLLHLYLKSQKIPHNIPSTQSTKLSDIFLLSSKGVSVPNTFFQNGSKIDEARILKIEETCKFPCIYKTVLGSLGSNVYLVNRREDIEEVIRKNGKLNKYIFQEYIPNDFDYRVVVANDIATSVCKRTRVDDKYRNNVALGATEEFVTIENTPLD</sequence>
<accession>A0A847D151</accession>